<reference evidence="2 3" key="1">
    <citation type="journal article" date="2015" name="Mol. Plant Microbe Interact.">
        <title>Comparative Genomic Analysis of Pseudomonas chlororaphis PCL1606 Reveals New Insight into Antifungal Compounds Involved in Biocontrol.</title>
        <authorList>
            <person name="Calderon C.E."/>
            <person name="Ramos C."/>
            <person name="de Vicente A."/>
            <person name="Cazorla F.M."/>
        </authorList>
    </citation>
    <scope>NUCLEOTIDE SEQUENCE [LARGE SCALE GENOMIC DNA]</scope>
    <source>
        <strain evidence="2 3">PCL1606</strain>
    </source>
</reference>
<evidence type="ECO:0000313" key="2">
    <source>
        <dbReference type="EMBL" id="AKA26456.1"/>
    </source>
</evidence>
<organism evidence="2 3">
    <name type="scientific">Pseudomonas chlororaphis</name>
    <dbReference type="NCBI Taxonomy" id="587753"/>
    <lineage>
        <taxon>Bacteria</taxon>
        <taxon>Pseudomonadati</taxon>
        <taxon>Pseudomonadota</taxon>
        <taxon>Gammaproteobacteria</taxon>
        <taxon>Pseudomonadales</taxon>
        <taxon>Pseudomonadaceae</taxon>
        <taxon>Pseudomonas</taxon>
    </lineage>
</organism>
<dbReference type="EMBL" id="CP011110">
    <property type="protein sequence ID" value="AKA26456.1"/>
    <property type="molecule type" value="Genomic_DNA"/>
</dbReference>
<protein>
    <submittedName>
        <fullName evidence="2">Uncharacterized protein</fullName>
    </submittedName>
</protein>
<sequence>MARGASERRTKANATGQKPPGAGSTWILRGLGKRSDYRKAPNDPTSSTCNQWPCCPVVL</sequence>
<accession>A0A0D5Y570</accession>
<dbReference type="Proteomes" id="UP000032748">
    <property type="component" value="Chromosome"/>
</dbReference>
<dbReference type="AlphaFoldDB" id="A0A0D5Y570"/>
<gene>
    <name evidence="2" type="ORF">PCL1606_50090</name>
</gene>
<feature type="compositionally biased region" description="Basic and acidic residues" evidence="1">
    <location>
        <begin position="1"/>
        <end position="10"/>
    </location>
</feature>
<feature type="region of interest" description="Disordered" evidence="1">
    <location>
        <begin position="1"/>
        <end position="49"/>
    </location>
</feature>
<dbReference type="KEGG" id="pcz:PCL1606_50090"/>
<evidence type="ECO:0000256" key="1">
    <source>
        <dbReference type="SAM" id="MobiDB-lite"/>
    </source>
</evidence>
<evidence type="ECO:0000313" key="3">
    <source>
        <dbReference type="Proteomes" id="UP000032748"/>
    </source>
</evidence>
<name>A0A0D5Y570_9PSED</name>
<proteinExistence type="predicted"/>
<dbReference type="PATRIC" id="fig|587753.10.peg.5002"/>